<dbReference type="Gene3D" id="3.10.450.50">
    <property type="match status" value="1"/>
</dbReference>
<dbReference type="AlphaFoldDB" id="A0A2Z5JE34"/>
<organism evidence="2 3">
    <name type="scientific">Streptomyces atratus</name>
    <dbReference type="NCBI Taxonomy" id="1893"/>
    <lineage>
        <taxon>Bacteria</taxon>
        <taxon>Bacillati</taxon>
        <taxon>Actinomycetota</taxon>
        <taxon>Actinomycetes</taxon>
        <taxon>Kitasatosporales</taxon>
        <taxon>Streptomycetaceae</taxon>
        <taxon>Streptomyces</taxon>
    </lineage>
</organism>
<dbReference type="Proteomes" id="UP000252698">
    <property type="component" value="Chromosome"/>
</dbReference>
<protein>
    <recommendedName>
        <fullName evidence="4">Nuclear transport factor 2 family protein</fullName>
    </recommendedName>
</protein>
<accession>A0A2Z5JE34</accession>
<evidence type="ECO:0000256" key="1">
    <source>
        <dbReference type="SAM" id="SignalP"/>
    </source>
</evidence>
<sequence>MLQLRNSQGLRGRRATGRTLLATALLTVVAAVPATAAAPQAPVAAAPVRSDAGTPAFQQVAHFYAAYIDAVTAEGGGKLATALRTFYLTPHLRTQLKTWEQRNHADGVLRAQNTPLAFRITSGDSGAGHTWSKVRLTWSNGKHPTYSYLTVRSDLQTGKISGIGK</sequence>
<reference evidence="2 3" key="1">
    <citation type="journal article" date="2018" name="Front. Microbiol.">
        <title>Genome Sequencing of Streptomyces atratus SCSIOZH16 and Activation Production of Nocardamine via Metabolic Engineering.</title>
        <authorList>
            <person name="Li Y."/>
            <person name="Zhang C."/>
            <person name="Liu C."/>
            <person name="Ju J."/>
            <person name="Ma J."/>
        </authorList>
    </citation>
    <scope>NUCLEOTIDE SEQUENCE [LARGE SCALE GENOMIC DNA]</scope>
    <source>
        <strain evidence="2 3">SCSIO_ZH16</strain>
    </source>
</reference>
<feature type="signal peptide" evidence="1">
    <location>
        <begin position="1"/>
        <end position="36"/>
    </location>
</feature>
<dbReference type="RefSeq" id="WP_114244614.1">
    <property type="nucleotide sequence ID" value="NZ_CP027306.1"/>
</dbReference>
<dbReference type="KEGG" id="sata:C5746_14890"/>
<feature type="chain" id="PRO_5016251988" description="Nuclear transport factor 2 family protein" evidence="1">
    <location>
        <begin position="37"/>
        <end position="165"/>
    </location>
</feature>
<evidence type="ECO:0000313" key="2">
    <source>
        <dbReference type="EMBL" id="AXE78015.1"/>
    </source>
</evidence>
<name>A0A2Z5JE34_STRAR</name>
<evidence type="ECO:0008006" key="4">
    <source>
        <dbReference type="Google" id="ProtNLM"/>
    </source>
</evidence>
<keyword evidence="1" id="KW-0732">Signal</keyword>
<gene>
    <name evidence="2" type="ORF">C5746_14890</name>
</gene>
<dbReference type="EMBL" id="CP027306">
    <property type="protein sequence ID" value="AXE78015.1"/>
    <property type="molecule type" value="Genomic_DNA"/>
</dbReference>
<dbReference type="GeneID" id="95519759"/>
<proteinExistence type="predicted"/>
<evidence type="ECO:0000313" key="3">
    <source>
        <dbReference type="Proteomes" id="UP000252698"/>
    </source>
</evidence>